<comment type="caution">
    <text evidence="5">The sequence shown here is derived from an EMBL/GenBank/DDBJ whole genome shotgun (WGS) entry which is preliminary data.</text>
</comment>
<dbReference type="AlphaFoldDB" id="A0AAN8Z1L9"/>
<sequence length="220" mass="24044">MKDEIGDKARNFPVDLNFPRWVCQNCHLFFSIVGMDSYGDKFLSLYSSSSQSDQNFIGTLDQIASMGISNDTFDNVAVVSKGLGLMSGLARTAPNEPLMFQASVLDVGINGKRYGMAQCTRDISMSDCGNCLDHLLANMVSVENKRGWEIYALSCSMWNHDYQFYFNFTTTSQDSGASRPTLSQGFTIGIAAASALSVLLLVIQCYLATDAVECSVSYSA</sequence>
<accession>A0AAN8Z1L9</accession>
<evidence type="ECO:0000313" key="6">
    <source>
        <dbReference type="Proteomes" id="UP001370490"/>
    </source>
</evidence>
<evidence type="ECO:0000313" key="5">
    <source>
        <dbReference type="EMBL" id="KAK6917388.1"/>
    </source>
</evidence>
<keyword evidence="3" id="KW-1133">Transmembrane helix</keyword>
<evidence type="ECO:0000256" key="3">
    <source>
        <dbReference type="SAM" id="Phobius"/>
    </source>
</evidence>
<dbReference type="PANTHER" id="PTHR32099:SF30">
    <property type="entry name" value="OS03G0564600 PROTEIN"/>
    <property type="match status" value="1"/>
</dbReference>
<dbReference type="EMBL" id="JBAMMX010000023">
    <property type="protein sequence ID" value="KAK6917388.1"/>
    <property type="molecule type" value="Genomic_DNA"/>
</dbReference>
<dbReference type="PROSITE" id="PS51473">
    <property type="entry name" value="GNK2"/>
    <property type="match status" value="1"/>
</dbReference>
<dbReference type="CDD" id="cd23509">
    <property type="entry name" value="Gnk2-like"/>
    <property type="match status" value="1"/>
</dbReference>
<feature type="domain" description="Gnk2-homologous" evidence="4">
    <location>
        <begin position="59"/>
        <end position="164"/>
    </location>
</feature>
<protein>
    <submittedName>
        <fullName evidence="5">Gnk2-homologous domain</fullName>
    </submittedName>
</protein>
<keyword evidence="3" id="KW-0812">Transmembrane</keyword>
<dbReference type="Pfam" id="PF01657">
    <property type="entry name" value="Stress-antifung"/>
    <property type="match status" value="1"/>
</dbReference>
<dbReference type="Proteomes" id="UP001370490">
    <property type="component" value="Unassembled WGS sequence"/>
</dbReference>
<proteinExistence type="predicted"/>
<keyword evidence="1" id="KW-0732">Signal</keyword>
<dbReference type="Gene3D" id="3.30.430.20">
    <property type="entry name" value="Gnk2 domain, C-X8-C-X2-C motif"/>
    <property type="match status" value="1"/>
</dbReference>
<feature type="transmembrane region" description="Helical" evidence="3">
    <location>
        <begin position="186"/>
        <end position="209"/>
    </location>
</feature>
<reference evidence="5 6" key="1">
    <citation type="submission" date="2023-12" db="EMBL/GenBank/DDBJ databases">
        <title>A high-quality genome assembly for Dillenia turbinata (Dilleniales).</title>
        <authorList>
            <person name="Chanderbali A."/>
        </authorList>
    </citation>
    <scope>NUCLEOTIDE SEQUENCE [LARGE SCALE GENOMIC DNA]</scope>
    <source>
        <strain evidence="5">LSX21</strain>
        <tissue evidence="5">Leaf</tissue>
    </source>
</reference>
<organism evidence="5 6">
    <name type="scientific">Dillenia turbinata</name>
    <dbReference type="NCBI Taxonomy" id="194707"/>
    <lineage>
        <taxon>Eukaryota</taxon>
        <taxon>Viridiplantae</taxon>
        <taxon>Streptophyta</taxon>
        <taxon>Embryophyta</taxon>
        <taxon>Tracheophyta</taxon>
        <taxon>Spermatophyta</taxon>
        <taxon>Magnoliopsida</taxon>
        <taxon>eudicotyledons</taxon>
        <taxon>Gunneridae</taxon>
        <taxon>Pentapetalae</taxon>
        <taxon>Dilleniales</taxon>
        <taxon>Dilleniaceae</taxon>
        <taxon>Dillenia</taxon>
    </lineage>
</organism>
<evidence type="ECO:0000256" key="2">
    <source>
        <dbReference type="ARBA" id="ARBA00022737"/>
    </source>
</evidence>
<evidence type="ECO:0000256" key="1">
    <source>
        <dbReference type="ARBA" id="ARBA00022729"/>
    </source>
</evidence>
<dbReference type="PANTHER" id="PTHR32099">
    <property type="entry name" value="CYSTEINE-RICH REPEAT SECRETORY PROTEIN"/>
    <property type="match status" value="1"/>
</dbReference>
<gene>
    <name evidence="5" type="ORF">RJ641_018139</name>
</gene>
<keyword evidence="3" id="KW-0472">Membrane</keyword>
<dbReference type="InterPro" id="IPR038408">
    <property type="entry name" value="GNK2_sf"/>
</dbReference>
<dbReference type="InterPro" id="IPR002902">
    <property type="entry name" value="GNK2"/>
</dbReference>
<name>A0AAN8Z1L9_9MAGN</name>
<evidence type="ECO:0000259" key="4">
    <source>
        <dbReference type="PROSITE" id="PS51473"/>
    </source>
</evidence>
<keyword evidence="2" id="KW-0677">Repeat</keyword>
<keyword evidence="6" id="KW-1185">Reference proteome</keyword>